<name>A0A7S5QZD1_9CAUD</name>
<feature type="compositionally biased region" description="Basic and acidic residues" evidence="1">
    <location>
        <begin position="54"/>
        <end position="115"/>
    </location>
</feature>
<feature type="compositionally biased region" description="Low complexity" evidence="1">
    <location>
        <begin position="42"/>
        <end position="52"/>
    </location>
</feature>
<sequence>MSGAPAPTDMFQMSDDDFLKMSAPPVVEASAVVPEEPKQEEVPVVAVEQPAVTEDPKPEDANPLEKPDDQIDPNKKDESTEGERKDGDEQAKPAEVKPDEAKPEEKTDGEKKEDPSAVVQPTPINYEEGYKKILAPFKANGKEIKLNSPEEAIKLMQMGANYTRKMQELAPKMKLVTMLDNNKLTESDISFFIDLKNKNPEAIKKLITDSGVDPLDINTAEPSSYQPGNHSVSDQQIVFQTKLDEYTSTEDGRATLIQINNDWDQTSKDALWNQPELIDVFHQQRANGIYDQITTEMERQSTLGLIPRNIPFIEAYKRVGDHMLANKLFKQQEAEKPTPVVQDRVVMPKTDPNAERVKAAAPAKDTPAKKQEAINYLAMDDEAFLKQMQGRL</sequence>
<dbReference type="EMBL" id="MN988497">
    <property type="protein sequence ID" value="QIG68818.1"/>
    <property type="molecule type" value="Genomic_DNA"/>
</dbReference>
<protein>
    <submittedName>
        <fullName evidence="2">Putative tape measure protein</fullName>
    </submittedName>
</protein>
<evidence type="ECO:0000313" key="2">
    <source>
        <dbReference type="EMBL" id="QIG68818.1"/>
    </source>
</evidence>
<dbReference type="Proteomes" id="UP000656384">
    <property type="component" value="Segment"/>
</dbReference>
<reference evidence="2" key="1">
    <citation type="submission" date="2020-01" db="EMBL/GenBank/DDBJ databases">
        <title>Patterns of diversity and host range of bacteriophage communities associated with bean-nodulatin bacteria.</title>
        <authorList>
            <person name="Vann Cauwenberghe J."/>
            <person name="Santamaria R.I."/>
            <person name="Bustos P."/>
            <person name="Juarez S."/>
            <person name="Gonzalez V."/>
        </authorList>
    </citation>
    <scope>NUCLEOTIDE SEQUENCE</scope>
</reference>
<accession>A0A7S5QZD1</accession>
<evidence type="ECO:0000256" key="1">
    <source>
        <dbReference type="SAM" id="MobiDB-lite"/>
    </source>
</evidence>
<keyword evidence="3" id="KW-1185">Reference proteome</keyword>
<proteinExistence type="predicted"/>
<feature type="region of interest" description="Disordered" evidence="1">
    <location>
        <begin position="30"/>
        <end position="124"/>
    </location>
</feature>
<evidence type="ECO:0000313" key="3">
    <source>
        <dbReference type="Proteomes" id="UP000656384"/>
    </source>
</evidence>
<organism evidence="2 3">
    <name type="scientific">Rhizobium phage RHph_Y2_6</name>
    <dbReference type="NCBI Taxonomy" id="2509576"/>
    <lineage>
        <taxon>Viruses</taxon>
        <taxon>Duplodnaviria</taxon>
        <taxon>Heunggongvirae</taxon>
        <taxon>Uroviricota</taxon>
        <taxon>Caudoviricetes</taxon>
        <taxon>Schitoviridae</taxon>
        <taxon>Demetervirinae</taxon>
        <taxon>Acanvirus</taxon>
        <taxon>Acanvirus Y26</taxon>
    </lineage>
</organism>
<gene>
    <name evidence="2" type="ORF">EVB68_081</name>
</gene>